<dbReference type="Gene3D" id="3.90.1720.10">
    <property type="entry name" value="endopeptidase domain like (from Nostoc punctiforme)"/>
    <property type="match status" value="1"/>
</dbReference>
<evidence type="ECO:0000313" key="8">
    <source>
        <dbReference type="Proteomes" id="UP000198462"/>
    </source>
</evidence>
<evidence type="ECO:0000256" key="2">
    <source>
        <dbReference type="ARBA" id="ARBA00022670"/>
    </source>
</evidence>
<evidence type="ECO:0000256" key="4">
    <source>
        <dbReference type="ARBA" id="ARBA00022807"/>
    </source>
</evidence>
<feature type="region of interest" description="Disordered" evidence="5">
    <location>
        <begin position="1"/>
        <end position="29"/>
    </location>
</feature>
<keyword evidence="3" id="KW-0378">Hydrolase</keyword>
<name>A0A219B6Y4_9SPHN</name>
<dbReference type="Proteomes" id="UP000198462">
    <property type="component" value="Unassembled WGS sequence"/>
</dbReference>
<sequence>MPTKPNETSGEPNLSTADESSEAPDPRLNAYNADVADSALQGRVEARRFAVPVPHRLVEGVSEMMRAEPDPAAAAVSELLPGQRFDIVDDNDGWAFGYSAHDHYVGYVRSEFLRSDAPTRTHRIIAPLALCFQRPDIKSGVTMTLPLGAEIAAEQFDENFLRHRNGTFVHRRHVGAIEAYAPDHMEIAEFFLGTPYKWGGRSRSGIDCSGLVQVALSACGIFVPRDSDLQAAEIGEEIDPAELRRGDLVFFPGHVGFMEDETRLLHANAHWMTTLIEPLDDVVRRLSQTSPNPVAATRRITP</sequence>
<dbReference type="EMBL" id="NFZT01000001">
    <property type="protein sequence ID" value="OWV33934.1"/>
    <property type="molecule type" value="Genomic_DNA"/>
</dbReference>
<dbReference type="PROSITE" id="PS51935">
    <property type="entry name" value="NLPC_P60"/>
    <property type="match status" value="1"/>
</dbReference>
<evidence type="ECO:0000256" key="5">
    <source>
        <dbReference type="SAM" id="MobiDB-lite"/>
    </source>
</evidence>
<dbReference type="InterPro" id="IPR051202">
    <property type="entry name" value="Peptidase_C40"/>
</dbReference>
<evidence type="ECO:0000259" key="6">
    <source>
        <dbReference type="PROSITE" id="PS51935"/>
    </source>
</evidence>
<evidence type="ECO:0000256" key="3">
    <source>
        <dbReference type="ARBA" id="ARBA00022801"/>
    </source>
</evidence>
<keyword evidence="4" id="KW-0788">Thiol protease</keyword>
<dbReference type="AlphaFoldDB" id="A0A219B6Y4"/>
<evidence type="ECO:0000256" key="1">
    <source>
        <dbReference type="ARBA" id="ARBA00007074"/>
    </source>
</evidence>
<feature type="compositionally biased region" description="Polar residues" evidence="5">
    <location>
        <begin position="1"/>
        <end position="18"/>
    </location>
</feature>
<proteinExistence type="inferred from homology"/>
<dbReference type="Pfam" id="PF18348">
    <property type="entry name" value="SH3_16"/>
    <property type="match status" value="1"/>
</dbReference>
<dbReference type="InterPro" id="IPR041382">
    <property type="entry name" value="SH3_16"/>
</dbReference>
<dbReference type="InterPro" id="IPR038765">
    <property type="entry name" value="Papain-like_cys_pep_sf"/>
</dbReference>
<keyword evidence="8" id="KW-1185">Reference proteome</keyword>
<dbReference type="GO" id="GO:0008234">
    <property type="term" value="F:cysteine-type peptidase activity"/>
    <property type="evidence" value="ECO:0007669"/>
    <property type="project" value="UniProtKB-KW"/>
</dbReference>
<dbReference type="Pfam" id="PF00877">
    <property type="entry name" value="NLPC_P60"/>
    <property type="match status" value="1"/>
</dbReference>
<dbReference type="PANTHER" id="PTHR47053:SF1">
    <property type="entry name" value="MUREIN DD-ENDOPEPTIDASE MEPH-RELATED"/>
    <property type="match status" value="1"/>
</dbReference>
<dbReference type="GO" id="GO:0006508">
    <property type="term" value="P:proteolysis"/>
    <property type="evidence" value="ECO:0007669"/>
    <property type="project" value="UniProtKB-KW"/>
</dbReference>
<dbReference type="InterPro" id="IPR000064">
    <property type="entry name" value="NLP_P60_dom"/>
</dbReference>
<organism evidence="7 8">
    <name type="scientific">Pacificimonas flava</name>
    <dbReference type="NCBI Taxonomy" id="1234595"/>
    <lineage>
        <taxon>Bacteria</taxon>
        <taxon>Pseudomonadati</taxon>
        <taxon>Pseudomonadota</taxon>
        <taxon>Alphaproteobacteria</taxon>
        <taxon>Sphingomonadales</taxon>
        <taxon>Sphingosinicellaceae</taxon>
        <taxon>Pacificimonas</taxon>
    </lineage>
</organism>
<comment type="caution">
    <text evidence="7">The sequence shown here is derived from an EMBL/GenBank/DDBJ whole genome shotgun (WGS) entry which is preliminary data.</text>
</comment>
<feature type="domain" description="NlpC/P60" evidence="6">
    <location>
        <begin position="178"/>
        <end position="301"/>
    </location>
</feature>
<dbReference type="RefSeq" id="WP_088712633.1">
    <property type="nucleotide sequence ID" value="NZ_NFZT01000001.1"/>
</dbReference>
<dbReference type="SUPFAM" id="SSF54001">
    <property type="entry name" value="Cysteine proteinases"/>
    <property type="match status" value="1"/>
</dbReference>
<keyword evidence="2" id="KW-0645">Protease</keyword>
<reference evidence="8" key="1">
    <citation type="submission" date="2017-05" db="EMBL/GenBank/DDBJ databases">
        <authorList>
            <person name="Lin X."/>
        </authorList>
    </citation>
    <scope>NUCLEOTIDE SEQUENCE [LARGE SCALE GENOMIC DNA]</scope>
    <source>
        <strain evidence="8">JLT2012</strain>
    </source>
</reference>
<comment type="similarity">
    <text evidence="1">Belongs to the peptidase C40 family.</text>
</comment>
<accession>A0A219B6Y4</accession>
<protein>
    <recommendedName>
        <fullName evidence="6">NlpC/P60 domain-containing protein</fullName>
    </recommendedName>
</protein>
<dbReference type="PANTHER" id="PTHR47053">
    <property type="entry name" value="MUREIN DD-ENDOPEPTIDASE MEPH-RELATED"/>
    <property type="match status" value="1"/>
</dbReference>
<evidence type="ECO:0000313" key="7">
    <source>
        <dbReference type="EMBL" id="OWV33934.1"/>
    </source>
</evidence>
<gene>
    <name evidence="7" type="ORF">B5C34_10985</name>
</gene>
<dbReference type="OrthoDB" id="9813368at2"/>